<dbReference type="SUPFAM" id="SSF46785">
    <property type="entry name" value="Winged helix' DNA-binding domain"/>
    <property type="match status" value="1"/>
</dbReference>
<protein>
    <submittedName>
        <fullName evidence="3">MarR family transcriptional regulator</fullName>
    </submittedName>
</protein>
<dbReference type="InterPro" id="IPR039422">
    <property type="entry name" value="MarR/SlyA-like"/>
</dbReference>
<dbReference type="AlphaFoldDB" id="A0A4S5E451"/>
<dbReference type="Proteomes" id="UP000305233">
    <property type="component" value="Unassembled WGS sequence"/>
</dbReference>
<proteinExistence type="predicted"/>
<reference evidence="3 4" key="1">
    <citation type="submission" date="2019-04" db="EMBL/GenBank/DDBJ databases">
        <authorList>
            <person name="Liu Q."/>
            <person name="Xin Y.-H."/>
        </authorList>
    </citation>
    <scope>NUCLEOTIDE SEQUENCE [LARGE SCALE GENOMIC DNA]</scope>
    <source>
        <strain evidence="3 4">AM23</strain>
    </source>
</reference>
<feature type="compositionally biased region" description="Polar residues" evidence="1">
    <location>
        <begin position="158"/>
        <end position="170"/>
    </location>
</feature>
<dbReference type="GO" id="GO:0003700">
    <property type="term" value="F:DNA-binding transcription factor activity"/>
    <property type="evidence" value="ECO:0007669"/>
    <property type="project" value="InterPro"/>
</dbReference>
<sequence>MRNLDHWSTSRLLTTAARLVEHAWTERLNSIGVTHAGVIALGVLSEQGAMTQARLAEHVRVQAQTMGKTLSHLESRGCVLREPHDADRRSQLLSISAVGRQVLDATDDIEPTLVTDGSLASEEFRGRLAAIITELGASRWTWTTSADAAGTEPDTEDPTGSGSTAGLPSL</sequence>
<feature type="region of interest" description="Disordered" evidence="1">
    <location>
        <begin position="144"/>
        <end position="170"/>
    </location>
</feature>
<dbReference type="EMBL" id="SSWH01000007">
    <property type="protein sequence ID" value="THJ66245.1"/>
    <property type="molecule type" value="Genomic_DNA"/>
</dbReference>
<dbReference type="OrthoDB" id="69852at2"/>
<dbReference type="PANTHER" id="PTHR33164">
    <property type="entry name" value="TRANSCRIPTIONAL REGULATOR, MARR FAMILY"/>
    <property type="match status" value="1"/>
</dbReference>
<evidence type="ECO:0000313" key="4">
    <source>
        <dbReference type="Proteomes" id="UP000305233"/>
    </source>
</evidence>
<dbReference type="InterPro" id="IPR036388">
    <property type="entry name" value="WH-like_DNA-bd_sf"/>
</dbReference>
<dbReference type="Pfam" id="PF01047">
    <property type="entry name" value="MarR"/>
    <property type="match status" value="1"/>
</dbReference>
<dbReference type="InterPro" id="IPR036390">
    <property type="entry name" value="WH_DNA-bd_sf"/>
</dbReference>
<feature type="domain" description="HTH marR-type" evidence="2">
    <location>
        <begin position="1"/>
        <end position="137"/>
    </location>
</feature>
<dbReference type="SMART" id="SM00347">
    <property type="entry name" value="HTH_MARR"/>
    <property type="match status" value="1"/>
</dbReference>
<keyword evidence="4" id="KW-1185">Reference proteome</keyword>
<accession>A0A4S5E451</accession>
<dbReference type="InterPro" id="IPR000835">
    <property type="entry name" value="HTH_MarR-typ"/>
</dbReference>
<dbReference type="GO" id="GO:0006950">
    <property type="term" value="P:response to stress"/>
    <property type="evidence" value="ECO:0007669"/>
    <property type="project" value="TreeGrafter"/>
</dbReference>
<dbReference type="PANTHER" id="PTHR33164:SF89">
    <property type="entry name" value="MARR FAMILY REGULATORY PROTEIN"/>
    <property type="match status" value="1"/>
</dbReference>
<comment type="caution">
    <text evidence="3">The sequence shown here is derived from an EMBL/GenBank/DDBJ whole genome shotgun (WGS) entry which is preliminary data.</text>
</comment>
<dbReference type="PROSITE" id="PS50995">
    <property type="entry name" value="HTH_MARR_2"/>
    <property type="match status" value="1"/>
</dbReference>
<evidence type="ECO:0000313" key="3">
    <source>
        <dbReference type="EMBL" id="THJ66245.1"/>
    </source>
</evidence>
<evidence type="ECO:0000259" key="2">
    <source>
        <dbReference type="PROSITE" id="PS50995"/>
    </source>
</evidence>
<dbReference type="RefSeq" id="WP_136454417.1">
    <property type="nucleotide sequence ID" value="NZ_SSWH01000007.1"/>
</dbReference>
<gene>
    <name evidence="3" type="ORF">E8P82_09615</name>
</gene>
<dbReference type="Gene3D" id="1.10.10.10">
    <property type="entry name" value="Winged helix-like DNA-binding domain superfamily/Winged helix DNA-binding domain"/>
    <property type="match status" value="1"/>
</dbReference>
<name>A0A4S5E451_9MICC</name>
<organism evidence="3 4">
    <name type="scientific">Arthrobacter echini</name>
    <dbReference type="NCBI Taxonomy" id="1529066"/>
    <lineage>
        <taxon>Bacteria</taxon>
        <taxon>Bacillati</taxon>
        <taxon>Actinomycetota</taxon>
        <taxon>Actinomycetes</taxon>
        <taxon>Micrococcales</taxon>
        <taxon>Micrococcaceae</taxon>
        <taxon>Arthrobacter</taxon>
    </lineage>
</organism>
<evidence type="ECO:0000256" key="1">
    <source>
        <dbReference type="SAM" id="MobiDB-lite"/>
    </source>
</evidence>